<dbReference type="STRING" id="312017.I7MH64"/>
<feature type="transmembrane region" description="Helical" evidence="3">
    <location>
        <begin position="702"/>
        <end position="723"/>
    </location>
</feature>
<organism evidence="4 5">
    <name type="scientific">Tetrahymena thermophila (strain SB210)</name>
    <dbReference type="NCBI Taxonomy" id="312017"/>
    <lineage>
        <taxon>Eukaryota</taxon>
        <taxon>Sar</taxon>
        <taxon>Alveolata</taxon>
        <taxon>Ciliophora</taxon>
        <taxon>Intramacronucleata</taxon>
        <taxon>Oligohymenophorea</taxon>
        <taxon>Hymenostomatida</taxon>
        <taxon>Tetrahymenina</taxon>
        <taxon>Tetrahymenidae</taxon>
        <taxon>Tetrahymena</taxon>
    </lineage>
</organism>
<feature type="transmembrane region" description="Helical" evidence="3">
    <location>
        <begin position="1101"/>
        <end position="1127"/>
    </location>
</feature>
<accession>I7MH64</accession>
<evidence type="ECO:0000256" key="1">
    <source>
        <dbReference type="SAM" id="Coils"/>
    </source>
</evidence>
<dbReference type="eggNOG" id="ENOG502SI8X">
    <property type="taxonomic scope" value="Eukaryota"/>
</dbReference>
<proteinExistence type="predicted"/>
<dbReference type="PANTHER" id="PTHR10877:SF183">
    <property type="entry name" value="AT14535P-RELATED"/>
    <property type="match status" value="1"/>
</dbReference>
<dbReference type="PANTHER" id="PTHR10877">
    <property type="entry name" value="POLYCYSTIN FAMILY MEMBER"/>
    <property type="match status" value="1"/>
</dbReference>
<dbReference type="EMBL" id="GG662527">
    <property type="protein sequence ID" value="EAS02660.2"/>
    <property type="molecule type" value="Genomic_DNA"/>
</dbReference>
<feature type="transmembrane region" description="Helical" evidence="3">
    <location>
        <begin position="1209"/>
        <end position="1236"/>
    </location>
</feature>
<feature type="transmembrane region" description="Helical" evidence="3">
    <location>
        <begin position="965"/>
        <end position="983"/>
    </location>
</feature>
<evidence type="ECO:0000256" key="2">
    <source>
        <dbReference type="SAM" id="MobiDB-lite"/>
    </source>
</evidence>
<feature type="transmembrane region" description="Helical" evidence="3">
    <location>
        <begin position="498"/>
        <end position="521"/>
    </location>
</feature>
<keyword evidence="3" id="KW-0472">Membrane</keyword>
<dbReference type="Gene3D" id="1.10.287.70">
    <property type="match status" value="1"/>
</dbReference>
<evidence type="ECO:0000313" key="5">
    <source>
        <dbReference type="Proteomes" id="UP000009168"/>
    </source>
</evidence>
<keyword evidence="1" id="KW-0175">Coiled coil</keyword>
<keyword evidence="3" id="KW-1133">Transmembrane helix</keyword>
<dbReference type="HOGENOM" id="CLU_245522_0_0_1"/>
<feature type="transmembrane region" description="Helical" evidence="3">
    <location>
        <begin position="86"/>
        <end position="104"/>
    </location>
</feature>
<dbReference type="KEGG" id="tet:TTHERM_00579040"/>
<feature type="transmembrane region" description="Helical" evidence="3">
    <location>
        <begin position="457"/>
        <end position="477"/>
    </location>
</feature>
<keyword evidence="5" id="KW-1185">Reference proteome</keyword>
<feature type="transmembrane region" description="Helical" evidence="3">
    <location>
        <begin position="1035"/>
        <end position="1057"/>
    </location>
</feature>
<reference evidence="5" key="1">
    <citation type="journal article" date="2006" name="PLoS Biol.">
        <title>Macronuclear genome sequence of the ciliate Tetrahymena thermophila, a model eukaryote.</title>
        <authorList>
            <person name="Eisen J.A."/>
            <person name="Coyne R.S."/>
            <person name="Wu M."/>
            <person name="Wu D."/>
            <person name="Thiagarajan M."/>
            <person name="Wortman J.R."/>
            <person name="Badger J.H."/>
            <person name="Ren Q."/>
            <person name="Amedeo P."/>
            <person name="Jones K.M."/>
            <person name="Tallon L.J."/>
            <person name="Delcher A.L."/>
            <person name="Salzberg S.L."/>
            <person name="Silva J.C."/>
            <person name="Haas B.J."/>
            <person name="Majoros W.H."/>
            <person name="Farzad M."/>
            <person name="Carlton J.M."/>
            <person name="Smith R.K. Jr."/>
            <person name="Garg J."/>
            <person name="Pearlman R.E."/>
            <person name="Karrer K.M."/>
            <person name="Sun L."/>
            <person name="Manning G."/>
            <person name="Elde N.C."/>
            <person name="Turkewitz A.P."/>
            <person name="Asai D.J."/>
            <person name="Wilkes D.E."/>
            <person name="Wang Y."/>
            <person name="Cai H."/>
            <person name="Collins K."/>
            <person name="Stewart B.A."/>
            <person name="Lee S.R."/>
            <person name="Wilamowska K."/>
            <person name="Weinberg Z."/>
            <person name="Ruzzo W.L."/>
            <person name="Wloga D."/>
            <person name="Gaertig J."/>
            <person name="Frankel J."/>
            <person name="Tsao C.-C."/>
            <person name="Gorovsky M.A."/>
            <person name="Keeling P.J."/>
            <person name="Waller R.F."/>
            <person name="Patron N.J."/>
            <person name="Cherry J.M."/>
            <person name="Stover N.A."/>
            <person name="Krieger C.J."/>
            <person name="del Toro C."/>
            <person name="Ryder H.F."/>
            <person name="Williamson S.C."/>
            <person name="Barbeau R.A."/>
            <person name="Hamilton E.P."/>
            <person name="Orias E."/>
        </authorList>
    </citation>
    <scope>NUCLEOTIDE SEQUENCE [LARGE SCALE GENOMIC DNA]</scope>
    <source>
        <strain evidence="5">SB210</strain>
    </source>
</reference>
<dbReference type="InterPro" id="IPR051223">
    <property type="entry name" value="Polycystin"/>
</dbReference>
<keyword evidence="3" id="KW-0812">Transmembrane</keyword>
<dbReference type="GeneID" id="7833790"/>
<sequence length="1469" mass="174249">MLQQNIDDDIKNLGQLKLLNHRSQSTVIGNTMILNHKQSQLDESKHESYIVPDKDDKSKQKKQQEEQNKVNLSLKKSRQQFSKKEIFTLCAFTAIMIYIMSAQLKIDESYKLNQFQEYYFAKNFTTGDTLLKSDIDVYLSNQLLKAFYTTEYYNEYLLQSEMRHISYLRLTQQRVKITNQTLGNNNTFNIWDNPITPDYSTYGPSNIFQYDSYNNGFVQFFSAFNLTHAQAVDMLTNLSNDQFFDEQTNYISCDGVFYNSNYDMVAVFQIEFSLTSAGAVYVTVLTEAYRVDPYSSTQDKVRFAFEIIFLVLFIFYFIDEFIKIYRQISKVQKEYNEKEKYKEELKERAKGLDKHEDKNQPFSFDKALETIKQFSRLINILKGLGNHVQDVWSFLDVALLTFIAIAMSYWIRFATNSQLTDIMNQIPPTTSTLERQAYDYSKVNIIALKLADYLVQYRIFACLAVFIAAFKTSKYIISLSARLSDYLAIMMRMLDFMLFYIILLTSIIFAFAYMGIFIYGANISLYSTLYKAIVQTIILMVSGSSVSQEMISYTLIGTFFYFLVFYFLTISILVNMFWVFVKNEYLNFEKEKQELEDQLYIKQDQHEEIEPHIYYYFKNQIYEIWMRIKYSTNKEKYQEYLQDQIINEKRVQREFEYSQGNVKFDIDFADVLEQGQTKSLAFQVEEEREKHIQNLKMETIRIIWQTVFLLILLVINIEILFLFDNPINSHNQYLNQYTNIVNSNVTIIHTDFVDYTNYLDIKQKDQVFGWLSTSLDNQFSAINMTKNISFLFPSGRPQELGSQDLYGYYIDFYNLLMFNKIRLTLKYTSLSSSTSFTNIEPQFIQSLKGYADDTDLVLESDTPVPSGVDYSTDPNNGIKYTRGYTFGVQPSRFEDLMGILKREGNLRRELSSICIDYALFNPQGQYKGLTYNKLIYEFDYNGLLKTNDVQSESIVILNLNQPQSVILLILIILLAFYLLYNLYQLIQNLRGKYKSYQRWYELYILNYLSPGQLYYRERQKPEIIRKIQYIFNVPIILRFVYTILISLIVIAFLYIIFQSLYLVNRGQVFNISTQHFLSFHLNEQYDTGFTFFQYINKHADLIQTFIIVKHISVISVFILCIQILYNLTTNQAFQDILKAIKYVVSQLPFLILLLWMLLTTFCLLTYFKLGSYNANFSNFGDAYISLCQCFYSLKDLLDIFQQDGSWFEVFIFLIPYIIVVRFLMLNLFSAVVYKGYETIFVQRKQREKEDVNQIDPLAIGLKEFFVMSWKFFKEKKQEEFAKNNEFINQIVKKSSTFEIFDQVKTTVRQYKPQMDAQVWADRCASDLKKENDVRSALKQVCDELSLTYMKSINQGNFSFINELNKDKNRKLAEFKLRLKYYTYFKLGYCQYKQIQWQFEHQLQFFKTKFSTNFNQQTQQEMQEYYLKLYICQLEEKMKQRSYIIQQIKQDIQLVTNYVQKRNVNDFSDI</sequence>
<feature type="region of interest" description="Disordered" evidence="2">
    <location>
        <begin position="38"/>
        <end position="69"/>
    </location>
</feature>
<feature type="transmembrane region" description="Helical" evidence="3">
    <location>
        <begin position="391"/>
        <end position="411"/>
    </location>
</feature>
<feature type="transmembrane region" description="Helical" evidence="3">
    <location>
        <begin position="303"/>
        <end position="322"/>
    </location>
</feature>
<feature type="transmembrane region" description="Helical" evidence="3">
    <location>
        <begin position="559"/>
        <end position="581"/>
    </location>
</feature>
<dbReference type="Proteomes" id="UP000009168">
    <property type="component" value="Unassembled WGS sequence"/>
</dbReference>
<feature type="compositionally biased region" description="Basic and acidic residues" evidence="2">
    <location>
        <begin position="39"/>
        <end position="68"/>
    </location>
</feature>
<dbReference type="InParanoid" id="I7MH64"/>
<dbReference type="OMA" id="INMEFSA"/>
<name>I7MH64_TETTS</name>
<gene>
    <name evidence="4" type="ORF">TTHERM_00579040</name>
</gene>
<dbReference type="RefSeq" id="XP_001022905.2">
    <property type="nucleotide sequence ID" value="XM_001022905.3"/>
</dbReference>
<evidence type="ECO:0000313" key="4">
    <source>
        <dbReference type="EMBL" id="EAS02660.2"/>
    </source>
</evidence>
<protein>
    <submittedName>
        <fullName evidence="4">Polycystin cation channel protein</fullName>
    </submittedName>
</protein>
<evidence type="ECO:0000256" key="3">
    <source>
        <dbReference type="SAM" id="Phobius"/>
    </source>
</evidence>
<feature type="transmembrane region" description="Helical" evidence="3">
    <location>
        <begin position="1147"/>
        <end position="1167"/>
    </location>
</feature>
<dbReference type="OrthoDB" id="298717at2759"/>
<feature type="coiled-coil region" evidence="1">
    <location>
        <begin position="328"/>
        <end position="358"/>
    </location>
</feature>